<dbReference type="Pfam" id="PF23571">
    <property type="entry name" value="GH3_M"/>
    <property type="match status" value="1"/>
</dbReference>
<organism evidence="5 6">
    <name type="scientific">Dendrobium nobile</name>
    <name type="common">Orchid</name>
    <dbReference type="NCBI Taxonomy" id="94219"/>
    <lineage>
        <taxon>Eukaryota</taxon>
        <taxon>Viridiplantae</taxon>
        <taxon>Streptophyta</taxon>
        <taxon>Embryophyta</taxon>
        <taxon>Tracheophyta</taxon>
        <taxon>Spermatophyta</taxon>
        <taxon>Magnoliopsida</taxon>
        <taxon>Liliopsida</taxon>
        <taxon>Asparagales</taxon>
        <taxon>Orchidaceae</taxon>
        <taxon>Epidendroideae</taxon>
        <taxon>Malaxideae</taxon>
        <taxon>Dendrobiinae</taxon>
        <taxon>Dendrobium</taxon>
    </lineage>
</organism>
<sequence>MDGKTLEYKGEAALKELEQLTMKTSEIQRNILKEILTRNAATEYLNKYMNGSVDVKKYKKMVPVITYEGIHPYIQRIANGESSSIISGQSITELLISSGTSSGEPRLMPSIAEDLDRRTYLYNLIMPIMNRYIPGLDKGKAMHLLFVKREMPTPSGLAARPVLTSYYKSKRFRCRAADSFNDLTSPNEAILCTDVHQSMYCQLLAGLIHRHHVLRVGAVFASALLRSIHFLERHWADFVIDIRLGRPGSIVSDPACRAAMCKLLTGPNPALADEVQQICNGSDSDEKGGRSWRGVLRRLWPEARCIEAVLTGSMAQYVPALEFYGGGIPLVCTMYASSECYFGVNLCPLSDPAEVTYTLLPNMAYFEFLPLQRWLGQSSGCRDDEDVVDGENLVDLADVKPGLYYELVITTFSGLHRYRVGDVLQVVGFHNQAPQFKFICRRNVVLSIDSDKTNEEDLYKSITAAKRLLEARDLLLVEYTSYADTLMIPGHYVLFWEIVCTANVMNTVISFDTELLQACCSVVEDSLGYVYRRCRTHDNSVGPLEIRVVEIGTFEALMDLFIGQGGSINQYKTPRCIESSDALQLLNSRVMASFFSPHEPIWNP</sequence>
<protein>
    <recommendedName>
        <fullName evidence="7">Indole-3-acetic acid-amido synthetase GH3.9</fullName>
    </recommendedName>
</protein>
<dbReference type="OrthoDB" id="10004661at2759"/>
<feature type="domain" description="GH3 C-terminal" evidence="4">
    <location>
        <begin position="456"/>
        <end position="580"/>
    </location>
</feature>
<dbReference type="Pfam" id="PF23572">
    <property type="entry name" value="GH3_C"/>
    <property type="match status" value="1"/>
</dbReference>
<evidence type="ECO:0000259" key="4">
    <source>
        <dbReference type="Pfam" id="PF23572"/>
    </source>
</evidence>
<name>A0A8T3BBD7_DENNO</name>
<dbReference type="PANTHER" id="PTHR31901">
    <property type="entry name" value="GH3 DOMAIN-CONTAINING PROTEIN"/>
    <property type="match status" value="1"/>
</dbReference>
<evidence type="ECO:0000259" key="3">
    <source>
        <dbReference type="Pfam" id="PF23571"/>
    </source>
</evidence>
<feature type="domain" description="GH3 middle" evidence="3">
    <location>
        <begin position="357"/>
        <end position="441"/>
    </location>
</feature>
<evidence type="ECO:0000256" key="1">
    <source>
        <dbReference type="ARBA" id="ARBA00008068"/>
    </source>
</evidence>
<dbReference type="InterPro" id="IPR055378">
    <property type="entry name" value="GH3_C"/>
</dbReference>
<dbReference type="AlphaFoldDB" id="A0A8T3BBD7"/>
<dbReference type="PANTHER" id="PTHR31901:SF18">
    <property type="entry name" value="INDOLE-3-ACETIC ACID-AMIDO SYNTHETASE GH3.9-RELATED"/>
    <property type="match status" value="1"/>
</dbReference>
<dbReference type="InterPro" id="IPR055377">
    <property type="entry name" value="GH3_M"/>
</dbReference>
<evidence type="ECO:0008006" key="7">
    <source>
        <dbReference type="Google" id="ProtNLM"/>
    </source>
</evidence>
<evidence type="ECO:0000256" key="2">
    <source>
        <dbReference type="ARBA" id="ARBA00022598"/>
    </source>
</evidence>
<keyword evidence="6" id="KW-1185">Reference proteome</keyword>
<dbReference type="GO" id="GO:0005737">
    <property type="term" value="C:cytoplasm"/>
    <property type="evidence" value="ECO:0007669"/>
    <property type="project" value="TreeGrafter"/>
</dbReference>
<comment type="caution">
    <text evidence="5">The sequence shown here is derived from an EMBL/GenBank/DDBJ whole genome shotgun (WGS) entry which is preliminary data.</text>
</comment>
<evidence type="ECO:0000313" key="5">
    <source>
        <dbReference type="EMBL" id="KAI0510369.1"/>
    </source>
</evidence>
<dbReference type="InterPro" id="IPR004993">
    <property type="entry name" value="GH3"/>
</dbReference>
<keyword evidence="2" id="KW-0436">Ligase</keyword>
<dbReference type="SMR" id="A0A8T3BBD7"/>
<reference evidence="5" key="1">
    <citation type="journal article" date="2022" name="Front. Genet.">
        <title>Chromosome-Scale Assembly of the Dendrobium nobile Genome Provides Insights Into the Molecular Mechanism of the Biosynthesis of the Medicinal Active Ingredient of Dendrobium.</title>
        <authorList>
            <person name="Xu Q."/>
            <person name="Niu S.-C."/>
            <person name="Li K.-L."/>
            <person name="Zheng P.-J."/>
            <person name="Zhang X.-J."/>
            <person name="Jia Y."/>
            <person name="Liu Y."/>
            <person name="Niu Y.-X."/>
            <person name="Yu L.-H."/>
            <person name="Chen D.-F."/>
            <person name="Zhang G.-Q."/>
        </authorList>
    </citation>
    <scope>NUCLEOTIDE SEQUENCE</scope>
    <source>
        <tissue evidence="5">Leaf</tissue>
    </source>
</reference>
<comment type="similarity">
    <text evidence="1">Belongs to the IAA-amido conjugating enzyme family.</text>
</comment>
<accession>A0A8T3BBD7</accession>
<gene>
    <name evidence="5" type="ORF">KFK09_010970</name>
</gene>
<dbReference type="Pfam" id="PF03321">
    <property type="entry name" value="GH3"/>
    <property type="match status" value="1"/>
</dbReference>
<dbReference type="EMBL" id="JAGYWB010000009">
    <property type="protein sequence ID" value="KAI0510369.1"/>
    <property type="molecule type" value="Genomic_DNA"/>
</dbReference>
<dbReference type="GO" id="GO:0016881">
    <property type="term" value="F:acid-amino acid ligase activity"/>
    <property type="evidence" value="ECO:0007669"/>
    <property type="project" value="TreeGrafter"/>
</dbReference>
<dbReference type="Proteomes" id="UP000829196">
    <property type="component" value="Unassembled WGS sequence"/>
</dbReference>
<evidence type="ECO:0000313" key="6">
    <source>
        <dbReference type="Proteomes" id="UP000829196"/>
    </source>
</evidence>
<proteinExistence type="inferred from homology"/>